<evidence type="ECO:0000256" key="2">
    <source>
        <dbReference type="SAM" id="SignalP"/>
    </source>
</evidence>
<dbReference type="EMBL" id="JH767169">
    <property type="protein sequence ID" value="EQC31472.1"/>
    <property type="molecule type" value="Genomic_DNA"/>
</dbReference>
<name>T0RND9_SAPDV</name>
<organism evidence="3 4">
    <name type="scientific">Saprolegnia diclina (strain VS20)</name>
    <dbReference type="NCBI Taxonomy" id="1156394"/>
    <lineage>
        <taxon>Eukaryota</taxon>
        <taxon>Sar</taxon>
        <taxon>Stramenopiles</taxon>
        <taxon>Oomycota</taxon>
        <taxon>Saprolegniomycetes</taxon>
        <taxon>Saprolegniales</taxon>
        <taxon>Saprolegniaceae</taxon>
        <taxon>Saprolegnia</taxon>
    </lineage>
</organism>
<sequence length="185" mass="18430">MKTIAILASLAAVAATTLPECTTANLAGLGALLANATGPLPPCAKAIHIDAAKLADPMWHPADETVLEAFHKAPECKTYITALAAELKKVNPPCNLAKGMEVSTAAVGAMSFEDFITASKALLTASTTKPASDATTKPASDATTAPAKPATSAPTTAAPTTKPSSAMATSGVAALALTMTVAALM</sequence>
<feature type="region of interest" description="Disordered" evidence="1">
    <location>
        <begin position="127"/>
        <end position="165"/>
    </location>
</feature>
<feature type="signal peptide" evidence="2">
    <location>
        <begin position="1"/>
        <end position="19"/>
    </location>
</feature>
<evidence type="ECO:0000313" key="4">
    <source>
        <dbReference type="Proteomes" id="UP000030762"/>
    </source>
</evidence>
<accession>T0RND9</accession>
<evidence type="ECO:0008006" key="5">
    <source>
        <dbReference type="Google" id="ProtNLM"/>
    </source>
</evidence>
<protein>
    <recommendedName>
        <fullName evidence="5">Elicitin</fullName>
    </recommendedName>
</protein>
<evidence type="ECO:0000256" key="1">
    <source>
        <dbReference type="SAM" id="MobiDB-lite"/>
    </source>
</evidence>
<proteinExistence type="predicted"/>
<dbReference type="InParanoid" id="T0RND9"/>
<dbReference type="AlphaFoldDB" id="T0RND9"/>
<dbReference type="GeneID" id="19951796"/>
<reference evidence="3 4" key="1">
    <citation type="submission" date="2012-04" db="EMBL/GenBank/DDBJ databases">
        <title>The Genome Sequence of Saprolegnia declina VS20.</title>
        <authorList>
            <consortium name="The Broad Institute Genome Sequencing Platform"/>
            <person name="Russ C."/>
            <person name="Nusbaum C."/>
            <person name="Tyler B."/>
            <person name="van West P."/>
            <person name="Dieguez-Uribeondo J."/>
            <person name="de Bruijn I."/>
            <person name="Tripathy S."/>
            <person name="Jiang R."/>
            <person name="Young S.K."/>
            <person name="Zeng Q."/>
            <person name="Gargeya S."/>
            <person name="Fitzgerald M."/>
            <person name="Haas B."/>
            <person name="Abouelleil A."/>
            <person name="Alvarado L."/>
            <person name="Arachchi H.M."/>
            <person name="Berlin A."/>
            <person name="Chapman S.B."/>
            <person name="Goldberg J."/>
            <person name="Griggs A."/>
            <person name="Gujja S."/>
            <person name="Hansen M."/>
            <person name="Howarth C."/>
            <person name="Imamovic A."/>
            <person name="Larimer J."/>
            <person name="McCowen C."/>
            <person name="Montmayeur A."/>
            <person name="Murphy C."/>
            <person name="Neiman D."/>
            <person name="Pearson M."/>
            <person name="Priest M."/>
            <person name="Roberts A."/>
            <person name="Saif S."/>
            <person name="Shea T."/>
            <person name="Sisk P."/>
            <person name="Sykes S."/>
            <person name="Wortman J."/>
            <person name="Nusbaum C."/>
            <person name="Birren B."/>
        </authorList>
    </citation>
    <scope>NUCLEOTIDE SEQUENCE [LARGE SCALE GENOMIC DNA]</scope>
    <source>
        <strain evidence="3 4">VS20</strain>
    </source>
</reference>
<evidence type="ECO:0000313" key="3">
    <source>
        <dbReference type="EMBL" id="EQC31472.1"/>
    </source>
</evidence>
<dbReference type="VEuPathDB" id="FungiDB:SDRG_11069"/>
<keyword evidence="4" id="KW-1185">Reference proteome</keyword>
<gene>
    <name evidence="3" type="ORF">SDRG_11069</name>
</gene>
<feature type="chain" id="PRO_5004570961" description="Elicitin" evidence="2">
    <location>
        <begin position="20"/>
        <end position="185"/>
    </location>
</feature>
<dbReference type="Proteomes" id="UP000030762">
    <property type="component" value="Unassembled WGS sequence"/>
</dbReference>
<dbReference type="RefSeq" id="XP_008615313.1">
    <property type="nucleotide sequence ID" value="XM_008617091.1"/>
</dbReference>
<keyword evidence="2" id="KW-0732">Signal</keyword>